<organism evidence="1 2">
    <name type="scientific">Ameca splendens</name>
    <dbReference type="NCBI Taxonomy" id="208324"/>
    <lineage>
        <taxon>Eukaryota</taxon>
        <taxon>Metazoa</taxon>
        <taxon>Chordata</taxon>
        <taxon>Craniata</taxon>
        <taxon>Vertebrata</taxon>
        <taxon>Euteleostomi</taxon>
        <taxon>Actinopterygii</taxon>
        <taxon>Neopterygii</taxon>
        <taxon>Teleostei</taxon>
        <taxon>Neoteleostei</taxon>
        <taxon>Acanthomorphata</taxon>
        <taxon>Ovalentaria</taxon>
        <taxon>Atherinomorphae</taxon>
        <taxon>Cyprinodontiformes</taxon>
        <taxon>Goodeidae</taxon>
        <taxon>Ameca</taxon>
    </lineage>
</organism>
<dbReference type="EMBL" id="JAHRIP010029085">
    <property type="protein sequence ID" value="MEQ2291433.1"/>
    <property type="molecule type" value="Genomic_DNA"/>
</dbReference>
<proteinExistence type="predicted"/>
<keyword evidence="2" id="KW-1185">Reference proteome</keyword>
<accession>A0ABV0YC82</accession>
<dbReference type="Proteomes" id="UP001469553">
    <property type="component" value="Unassembled WGS sequence"/>
</dbReference>
<reference evidence="1 2" key="1">
    <citation type="submission" date="2021-06" db="EMBL/GenBank/DDBJ databases">
        <authorList>
            <person name="Palmer J.M."/>
        </authorList>
    </citation>
    <scope>NUCLEOTIDE SEQUENCE [LARGE SCALE GENOMIC DNA]</scope>
    <source>
        <strain evidence="1 2">AS_MEX2019</strain>
        <tissue evidence="1">Muscle</tissue>
    </source>
</reference>
<protein>
    <submittedName>
        <fullName evidence="1">Uncharacterized protein</fullName>
    </submittedName>
</protein>
<name>A0ABV0YC82_9TELE</name>
<sequence>MSSPSLHPFPVRLLSKNLNTRKLKKIVQQICKQHKSYFFFKESASFYRAAMCSDRNNVNELTEEGQGNQQEILMRDKNLYIQGFLENLTSLYSYHSASDFKMSQWDFFLLPPFL</sequence>
<gene>
    <name evidence="1" type="ORF">AMECASPLE_013353</name>
</gene>
<comment type="caution">
    <text evidence="1">The sequence shown here is derived from an EMBL/GenBank/DDBJ whole genome shotgun (WGS) entry which is preliminary data.</text>
</comment>
<evidence type="ECO:0000313" key="2">
    <source>
        <dbReference type="Proteomes" id="UP001469553"/>
    </source>
</evidence>
<evidence type="ECO:0000313" key="1">
    <source>
        <dbReference type="EMBL" id="MEQ2291433.1"/>
    </source>
</evidence>